<evidence type="ECO:0000256" key="1">
    <source>
        <dbReference type="ARBA" id="ARBA00001946"/>
    </source>
</evidence>
<feature type="transmembrane region" description="Helical" evidence="5">
    <location>
        <begin position="211"/>
        <end position="230"/>
    </location>
</feature>
<proteinExistence type="predicted"/>
<dbReference type="FunFam" id="3.30.70.270:FF:000001">
    <property type="entry name" value="Diguanylate cyclase domain protein"/>
    <property type="match status" value="1"/>
</dbReference>
<dbReference type="SUPFAM" id="SSF55073">
    <property type="entry name" value="Nucleotide cyclase"/>
    <property type="match status" value="1"/>
</dbReference>
<feature type="domain" description="GGDEF" evidence="6">
    <location>
        <begin position="306"/>
        <end position="445"/>
    </location>
</feature>
<feature type="transmembrane region" description="Helical" evidence="5">
    <location>
        <begin position="74"/>
        <end position="91"/>
    </location>
</feature>
<dbReference type="EMBL" id="SITJ01000076">
    <property type="protein sequence ID" value="TBL66049.1"/>
    <property type="molecule type" value="Genomic_DNA"/>
</dbReference>
<dbReference type="InterPro" id="IPR000160">
    <property type="entry name" value="GGDEF_dom"/>
</dbReference>
<dbReference type="CDD" id="cd01949">
    <property type="entry name" value="GGDEF"/>
    <property type="match status" value="1"/>
</dbReference>
<reference evidence="7 8" key="1">
    <citation type="submission" date="2019-02" db="EMBL/GenBank/DDBJ databases">
        <title>Comparative genomic analysis of the Hafnia genus genomes.</title>
        <authorList>
            <person name="Zhiqiu Y."/>
            <person name="Chao Y."/>
            <person name="Yuhui D."/>
            <person name="Di H."/>
            <person name="Bin L."/>
        </authorList>
    </citation>
    <scope>NUCLEOTIDE SEQUENCE [LARGE SCALE GENOMIC DNA]</scope>
    <source>
        <strain evidence="7 8">PCM_1210</strain>
    </source>
</reference>
<name>A0ABD7PZX9_HAFAL</name>
<organism evidence="7 8">
    <name type="scientific">Hafnia alvei</name>
    <dbReference type="NCBI Taxonomy" id="569"/>
    <lineage>
        <taxon>Bacteria</taxon>
        <taxon>Pseudomonadati</taxon>
        <taxon>Pseudomonadota</taxon>
        <taxon>Gammaproteobacteria</taxon>
        <taxon>Enterobacterales</taxon>
        <taxon>Hafniaceae</taxon>
        <taxon>Hafnia</taxon>
    </lineage>
</organism>
<comment type="caution">
    <text evidence="7">The sequence shown here is derived from an EMBL/GenBank/DDBJ whole genome shotgun (WGS) entry which is preliminary data.</text>
</comment>
<gene>
    <name evidence="7" type="ORF">EYY96_13640</name>
</gene>
<dbReference type="PROSITE" id="PS50887">
    <property type="entry name" value="GGDEF"/>
    <property type="match status" value="1"/>
</dbReference>
<comment type="pathway">
    <text evidence="2">Purine metabolism; 3',5'-cyclic di-GMP biosynthesis.</text>
</comment>
<keyword evidence="5" id="KW-1133">Transmembrane helix</keyword>
<evidence type="ECO:0000256" key="3">
    <source>
        <dbReference type="ARBA" id="ARBA00012528"/>
    </source>
</evidence>
<dbReference type="Proteomes" id="UP000291600">
    <property type="component" value="Unassembled WGS sequence"/>
</dbReference>
<evidence type="ECO:0000256" key="4">
    <source>
        <dbReference type="ARBA" id="ARBA00034247"/>
    </source>
</evidence>
<dbReference type="InterPro" id="IPR050469">
    <property type="entry name" value="Diguanylate_Cyclase"/>
</dbReference>
<evidence type="ECO:0000256" key="2">
    <source>
        <dbReference type="ARBA" id="ARBA00004665"/>
    </source>
</evidence>
<feature type="transmembrane region" description="Helical" evidence="5">
    <location>
        <begin position="182"/>
        <end position="199"/>
    </location>
</feature>
<dbReference type="Pfam" id="PF00990">
    <property type="entry name" value="GGDEF"/>
    <property type="match status" value="1"/>
</dbReference>
<dbReference type="InterPro" id="IPR043128">
    <property type="entry name" value="Rev_trsase/Diguanyl_cyclase"/>
</dbReference>
<feature type="transmembrane region" description="Helical" evidence="5">
    <location>
        <begin position="42"/>
        <end position="62"/>
    </location>
</feature>
<evidence type="ECO:0000313" key="8">
    <source>
        <dbReference type="Proteomes" id="UP000291600"/>
    </source>
</evidence>
<comment type="cofactor">
    <cofactor evidence="1">
        <name>Mg(2+)</name>
        <dbReference type="ChEBI" id="CHEBI:18420"/>
    </cofactor>
</comment>
<dbReference type="GO" id="GO:0052621">
    <property type="term" value="F:diguanylate cyclase activity"/>
    <property type="evidence" value="ECO:0007669"/>
    <property type="project" value="UniProtKB-EC"/>
</dbReference>
<evidence type="ECO:0000256" key="5">
    <source>
        <dbReference type="SAM" id="Phobius"/>
    </source>
</evidence>
<dbReference type="EC" id="2.7.7.65" evidence="3"/>
<dbReference type="Gene3D" id="3.30.70.270">
    <property type="match status" value="1"/>
</dbReference>
<evidence type="ECO:0000259" key="6">
    <source>
        <dbReference type="PROSITE" id="PS50887"/>
    </source>
</evidence>
<accession>A0ABD7PZX9</accession>
<feature type="transmembrane region" description="Helical" evidence="5">
    <location>
        <begin position="111"/>
        <end position="129"/>
    </location>
</feature>
<keyword evidence="5" id="KW-0472">Membrane</keyword>
<dbReference type="PANTHER" id="PTHR45138">
    <property type="entry name" value="REGULATORY COMPONENTS OF SENSORY TRANSDUCTION SYSTEM"/>
    <property type="match status" value="1"/>
</dbReference>
<protein>
    <recommendedName>
        <fullName evidence="3">diguanylate cyclase</fullName>
        <ecNumber evidence="3">2.7.7.65</ecNumber>
    </recommendedName>
</protein>
<dbReference type="NCBIfam" id="TIGR00254">
    <property type="entry name" value="GGDEF"/>
    <property type="match status" value="1"/>
</dbReference>
<feature type="transmembrane region" description="Helical" evidence="5">
    <location>
        <begin position="236"/>
        <end position="256"/>
    </location>
</feature>
<dbReference type="PANTHER" id="PTHR45138:SF9">
    <property type="entry name" value="DIGUANYLATE CYCLASE DGCM-RELATED"/>
    <property type="match status" value="1"/>
</dbReference>
<dbReference type="AlphaFoldDB" id="A0ABD7PZX9"/>
<dbReference type="InterPro" id="IPR029787">
    <property type="entry name" value="Nucleotide_cyclase"/>
</dbReference>
<evidence type="ECO:0000313" key="7">
    <source>
        <dbReference type="EMBL" id="TBL66049.1"/>
    </source>
</evidence>
<feature type="transmembrane region" description="Helical" evidence="5">
    <location>
        <begin position="141"/>
        <end position="162"/>
    </location>
</feature>
<keyword evidence="5" id="KW-0812">Transmembrane</keyword>
<sequence>MDMFLKLAPKRLHTPLLILFTLAVFIFAGSYRSESAPVNFYFMPVFLAVCVLCDIIITTIAFSHSRAFNNRQTYAIGGAYLASAILAAFIIADYPTALAVGATFNYDSNSIWLWFLLEISAPICAAILISLPQSLSLRRTVAFVLLGCLLASFIGPLISRFIPLLTETCNHYHCELTIRTGLVYISGLVNFLCLTFLWFKLKNKGLIEQCFLFTLFLLVLDDAFSLSWQARYTVGWYTWKIMIMLLKLAMLMIVLLRMMDDYKLIDENNRRHYRQSITDDLTGLHNRRYFAQNTPALWEENKVSGQHIGLIMLDVDKFKKYNDHYGHLAGDRCLAKIGHALDLSGNRDGNLVARMGGEEFAMFIPSTDKQQLAQLCERVRLAIAELKIPHVGNPEGDHYVSMSIGAVLVDPSQTNLDISGTMNLADKMLYLAKKHGRNQSKTISEGEFTPQMSEQL</sequence>
<dbReference type="SMART" id="SM00267">
    <property type="entry name" value="GGDEF"/>
    <property type="match status" value="1"/>
</dbReference>
<comment type="catalytic activity">
    <reaction evidence="4">
        <text>2 GTP = 3',3'-c-di-GMP + 2 diphosphate</text>
        <dbReference type="Rhea" id="RHEA:24898"/>
        <dbReference type="ChEBI" id="CHEBI:33019"/>
        <dbReference type="ChEBI" id="CHEBI:37565"/>
        <dbReference type="ChEBI" id="CHEBI:58805"/>
        <dbReference type="EC" id="2.7.7.65"/>
    </reaction>
</comment>